<evidence type="ECO:0000313" key="2">
    <source>
        <dbReference type="Proteomes" id="UP000189670"/>
    </source>
</evidence>
<organism evidence="1 2">
    <name type="scientific">Candidatus Magnetoglobus multicellularis str. Araruama</name>
    <dbReference type="NCBI Taxonomy" id="890399"/>
    <lineage>
        <taxon>Bacteria</taxon>
        <taxon>Pseudomonadati</taxon>
        <taxon>Thermodesulfobacteriota</taxon>
        <taxon>Desulfobacteria</taxon>
        <taxon>Desulfobacterales</taxon>
        <taxon>Desulfobacteraceae</taxon>
        <taxon>Candidatus Magnetoglobus</taxon>
    </lineage>
</organism>
<dbReference type="EMBL" id="ATBP01000219">
    <property type="protein sequence ID" value="ETR71813.1"/>
    <property type="molecule type" value="Genomic_DNA"/>
</dbReference>
<evidence type="ECO:0000313" key="1">
    <source>
        <dbReference type="EMBL" id="ETR71813.1"/>
    </source>
</evidence>
<dbReference type="AlphaFoldDB" id="A0A1V1PAM1"/>
<evidence type="ECO:0008006" key="3">
    <source>
        <dbReference type="Google" id="ProtNLM"/>
    </source>
</evidence>
<dbReference type="Gene3D" id="3.40.50.410">
    <property type="entry name" value="von Willebrand factor, type A domain"/>
    <property type="match status" value="1"/>
</dbReference>
<dbReference type="Proteomes" id="UP000189670">
    <property type="component" value="Unassembled WGS sequence"/>
</dbReference>
<proteinExistence type="predicted"/>
<comment type="caution">
    <text evidence="1">The sequence shown here is derived from an EMBL/GenBank/DDBJ whole genome shotgun (WGS) entry which is preliminary data.</text>
</comment>
<gene>
    <name evidence="1" type="ORF">OMM_07872</name>
</gene>
<accession>A0A1V1PAM1</accession>
<name>A0A1V1PAM1_9BACT</name>
<sequence>MYWPVKIAKNIMDKFRLKKDKLKEIGELRFGAAIYRDYADELPYQYEVVEDLTTQVRLMKKRLENISVRRNFERPNDPAYYPEAVFQGIVHSVRGMNWKQGSRKLIIHIGDAGNHSRGQDRYKENYIARLLVDHDISYSAILITSDTKNRGRIAARKLFCKQTRTIINETAQIWWEEVAKMENDRILPVEKAIEIKEDLEKLIDSAGDLDCCQNDLSCCPCGNRRWTLRCVSTDHDYERTISKQIDKLANQLFEVKSMLEIFRTGRIPSLAKKQPVKKQPEAPQETSVSYRPQLMPGVVKSLVKRIGEDLISRLNDKEVRHKVSLVIGSDMLNNLSNPDVRKEAIEKLGTHELSKYLKADAQFFTRAYVMLKRPGNKFKNDPDQMTKMVIFQRKELERLLQPLTIFKEKYHCQLHPGNIKRIWRDFMLAIIGESDEEYID</sequence>
<reference evidence="2" key="1">
    <citation type="submission" date="2012-11" db="EMBL/GenBank/DDBJ databases">
        <authorList>
            <person name="Lucero-Rivera Y.E."/>
            <person name="Tovar-Ramirez D."/>
        </authorList>
    </citation>
    <scope>NUCLEOTIDE SEQUENCE [LARGE SCALE GENOMIC DNA]</scope>
    <source>
        <strain evidence="2">Araruama</strain>
    </source>
</reference>
<protein>
    <recommendedName>
        <fullName evidence="3">VWFA domain-containing protein</fullName>
    </recommendedName>
</protein>
<feature type="non-terminal residue" evidence="1">
    <location>
        <position position="440"/>
    </location>
</feature>
<dbReference type="InterPro" id="IPR036465">
    <property type="entry name" value="vWFA_dom_sf"/>
</dbReference>